<sequence length="311" mass="35608">MDSFFPINIYDKFLKQGSKLLGFEENNIRVVVGLDFGTTYSGFAYCHVSDEGNICSNDVWSGNVGQLKTNTVLQYDGEYNNVKLWGAPALVKRQSRSRTRKQKNSGNDKPVELFKLHLGDLLDEFKPKLPVDYKKAITDYLREIGKAKAIMRICAFDAGLIKEKYSTNLRFTTEPEAAAIYCMKNLERQNLAQPGTNFMIVDCGGGTVDLTTRNDDSMRCIISSRVLKYTYGVKFEPKWKVGDPIHRKVHGDRIEKFDCLATRGTKMDINQEIKRSHVPIHSEQKTMFFKLYYTEEYAGTYCDDPEIFLDE</sequence>
<organism evidence="1 2">
    <name type="scientific">Rhizophagus irregularis</name>
    <dbReference type="NCBI Taxonomy" id="588596"/>
    <lineage>
        <taxon>Eukaryota</taxon>
        <taxon>Fungi</taxon>
        <taxon>Fungi incertae sedis</taxon>
        <taxon>Mucoromycota</taxon>
        <taxon>Glomeromycotina</taxon>
        <taxon>Glomeromycetes</taxon>
        <taxon>Glomerales</taxon>
        <taxon>Glomeraceae</taxon>
        <taxon>Rhizophagus</taxon>
    </lineage>
</organism>
<dbReference type="PANTHER" id="PTHR14187:SF5">
    <property type="entry name" value="HEAT SHOCK 70 KDA PROTEIN 12A"/>
    <property type="match status" value="1"/>
</dbReference>
<evidence type="ECO:0000313" key="1">
    <source>
        <dbReference type="EMBL" id="CAB5381360.1"/>
    </source>
</evidence>
<dbReference type="VEuPathDB" id="FungiDB:RhiirFUN_008357"/>
<dbReference type="AlphaFoldDB" id="A0A915ZKQ0"/>
<dbReference type="OrthoDB" id="2963168at2759"/>
<dbReference type="PANTHER" id="PTHR14187">
    <property type="entry name" value="ALPHA KINASE/ELONGATION FACTOR 2 KINASE"/>
    <property type="match status" value="1"/>
</dbReference>
<proteinExistence type="predicted"/>
<gene>
    <name evidence="1" type="ORF">CHRIB12_LOCUS17483</name>
</gene>
<evidence type="ECO:0000313" key="2">
    <source>
        <dbReference type="Proteomes" id="UP000684084"/>
    </source>
</evidence>
<dbReference type="Proteomes" id="UP000684084">
    <property type="component" value="Unassembled WGS sequence"/>
</dbReference>
<protein>
    <recommendedName>
        <fullName evidence="3">Actin-like ATPase domain-containing protein</fullName>
    </recommendedName>
</protein>
<reference evidence="1" key="1">
    <citation type="submission" date="2020-05" db="EMBL/GenBank/DDBJ databases">
        <authorList>
            <person name="Rincon C."/>
            <person name="Sanders R I."/>
            <person name="Robbins C."/>
            <person name="Chaturvedi A."/>
        </authorList>
    </citation>
    <scope>NUCLEOTIDE SEQUENCE</scope>
    <source>
        <strain evidence="1">CHB12</strain>
    </source>
</reference>
<name>A0A915ZKQ0_9GLOM</name>
<accession>A0A915ZKQ0</accession>
<dbReference type="EMBL" id="CAGKOT010000044">
    <property type="protein sequence ID" value="CAB5381360.1"/>
    <property type="molecule type" value="Genomic_DNA"/>
</dbReference>
<comment type="caution">
    <text evidence="1">The sequence shown here is derived from an EMBL/GenBank/DDBJ whole genome shotgun (WGS) entry which is preliminary data.</text>
</comment>
<evidence type="ECO:0008006" key="3">
    <source>
        <dbReference type="Google" id="ProtNLM"/>
    </source>
</evidence>